<dbReference type="AlphaFoldDB" id="A0A853F4T5"/>
<dbReference type="Pfam" id="PF13391">
    <property type="entry name" value="HNH_2"/>
    <property type="match status" value="1"/>
</dbReference>
<keyword evidence="2" id="KW-0255">Endonuclease</keyword>
<keyword evidence="2" id="KW-0378">Hydrolase</keyword>
<organism evidence="2 3">
    <name type="scientific">Candidatus Thiodubiliella endoseptemdiera</name>
    <dbReference type="NCBI Taxonomy" id="2738886"/>
    <lineage>
        <taxon>Bacteria</taxon>
        <taxon>Pseudomonadati</taxon>
        <taxon>Pseudomonadota</taxon>
        <taxon>Gammaproteobacteria</taxon>
        <taxon>Candidatus Pseudothioglobaceae</taxon>
        <taxon>Candidatus Thiodubiliella</taxon>
    </lineage>
</organism>
<reference evidence="2 3" key="1">
    <citation type="submission" date="2020-05" db="EMBL/GenBank/DDBJ databases">
        <title>Horizontal transmission and recombination maintain forever young bacterial symbiont genomes.</title>
        <authorList>
            <person name="Russell S.L."/>
            <person name="Pepper-Tunick E."/>
            <person name="Svedberg J."/>
            <person name="Byrne A."/>
            <person name="Ruelas Castillo J."/>
            <person name="Vollmers C."/>
            <person name="Beinart R.A."/>
            <person name="Corbett-Detig R."/>
        </authorList>
    </citation>
    <scope>NUCLEOTIDE SEQUENCE [LARGE SCALE GENOMIC DNA]</scope>
    <source>
        <strain evidence="2">455</strain>
    </source>
</reference>
<feature type="domain" description="HNH nuclease" evidence="1">
    <location>
        <begin position="124"/>
        <end position="173"/>
    </location>
</feature>
<evidence type="ECO:0000259" key="1">
    <source>
        <dbReference type="Pfam" id="PF13391"/>
    </source>
</evidence>
<name>A0A853F4T5_9GAMM</name>
<dbReference type="EMBL" id="JACCHT010000010">
    <property type="protein sequence ID" value="NYT28662.1"/>
    <property type="molecule type" value="Genomic_DNA"/>
</dbReference>
<accession>A0A853F4T5</accession>
<dbReference type="InterPro" id="IPR003615">
    <property type="entry name" value="HNH_nuc"/>
</dbReference>
<evidence type="ECO:0000313" key="3">
    <source>
        <dbReference type="Proteomes" id="UP000568751"/>
    </source>
</evidence>
<comment type="caution">
    <text evidence="2">The sequence shown here is derived from an EMBL/GenBank/DDBJ whole genome shotgun (WGS) entry which is preliminary data.</text>
</comment>
<keyword evidence="2" id="KW-0540">Nuclease</keyword>
<protein>
    <submittedName>
        <fullName evidence="2">HNH endonuclease</fullName>
    </submittedName>
</protein>
<proteinExistence type="predicted"/>
<sequence length="225" mass="25077">MAFYGGKGAQNRKFHQHKTLYSNTKELKGLICKAQRDKKENSNSKGGNSTKKILISTNLSHKQWKFVALGNIKVCTISEDEVSSEAFDPEDAESAKEKITRSIANRRGQAKFRKKLLQVYDAKCAISATNLPPVLEAAHIVPYQGIRTNNITNGILLRSDFHILFDLGLIGINKSYQVVVSSSLGGTEYEEYHGSTIFLPTREDDRPSPMALKSRALPYRNEVAS</sequence>
<evidence type="ECO:0000313" key="2">
    <source>
        <dbReference type="EMBL" id="NYT28662.1"/>
    </source>
</evidence>
<dbReference type="Proteomes" id="UP000568751">
    <property type="component" value="Unassembled WGS sequence"/>
</dbReference>
<gene>
    <name evidence="2" type="ORF">H0A76_12905</name>
</gene>
<dbReference type="GO" id="GO:0004519">
    <property type="term" value="F:endonuclease activity"/>
    <property type="evidence" value="ECO:0007669"/>
    <property type="project" value="UniProtKB-KW"/>
</dbReference>